<dbReference type="PANTHER" id="PTHR12894">
    <property type="entry name" value="CNH DOMAIN CONTAINING"/>
    <property type="match status" value="1"/>
</dbReference>
<organism evidence="1 2">
    <name type="scientific">Angomonas deanei</name>
    <dbReference type="NCBI Taxonomy" id="59799"/>
    <lineage>
        <taxon>Eukaryota</taxon>
        <taxon>Discoba</taxon>
        <taxon>Euglenozoa</taxon>
        <taxon>Kinetoplastea</taxon>
        <taxon>Metakinetoplastina</taxon>
        <taxon>Trypanosomatida</taxon>
        <taxon>Trypanosomatidae</taxon>
        <taxon>Strigomonadinae</taxon>
        <taxon>Angomonas</taxon>
    </lineage>
</organism>
<protein>
    <submittedName>
        <fullName evidence="1">Uncharacterized protein</fullName>
    </submittedName>
</protein>
<evidence type="ECO:0000313" key="2">
    <source>
        <dbReference type="Proteomes" id="UP000515908"/>
    </source>
</evidence>
<accession>A0A7G2CFL7</accession>
<sequence length="750" mass="82870">MRDVAGFTGPGDVPVQQIRKCPSEEMLFVLSNHTLTLWLSGDLTPLGVVETNVSLFCVLDPAPSSLGRRPRGEDSSLVPTTGAKREASAEAIKVCVCKNSDRQCVILEVEYDRPAGVRTVIRNRCVVPVIVVSLVSFGSVLCLGSGEGYSLLHVETGNSRPLLRSDGGQPPLSCIMRKTVYMTYGKSVCWTSVETKEKMHYSVPGNEVAQGMVSSFPFLFVFGQKYCSVFSVVEQAWVDEFPIVNCRHSCFGEKGGHFFAAGKDTIWLFRTSKLTHQLASLVDKGKTGEAFSLLHAKEPDLSSPHFALLNQELHLKAGYHHLYGMRVEEGIRLLSSVVDPRCIFLHFPELIPPLPDHYSSGLQDLLLHGAAYPFFTYVLRTGTPLPTSVLLEGSVALPTKGVSGYWDEFAGSCCYDTEPLSAAWRKKRASSGEPAVPLPWDRLKETLLFHLLSLKTGGLNACWGRAVDYALLVLSLESGDHALSYKVANTSQWIAVEDVHDLLIEVGEFRLLALILFRKGMIKESERILCQHCYVLGTLNDSTIHLCTSVEDRLLTLEREKETSTEVLTERQKYAETTGDCFGVHLHSDPTFPSSLFRRYHYTIEYFCGAERITTIPFYGDPAVASSGGYLFPGGLHAVFHYCDHLDMRSLTRLPKECLATTMDEEGTCMLHHAVAKLRQLEADFLCTAERKTILVKVLQCVKLFASVTDNVESIFNCGIGLGILKRTHVDSDIMNLVLCAAFSSGNAPS</sequence>
<proteinExistence type="predicted"/>
<dbReference type="GO" id="GO:0016020">
    <property type="term" value="C:membrane"/>
    <property type="evidence" value="ECO:0007669"/>
    <property type="project" value="TreeGrafter"/>
</dbReference>
<dbReference type="InterPro" id="IPR032914">
    <property type="entry name" value="Vam6/VPS39/TRAP1"/>
</dbReference>
<dbReference type="EMBL" id="LR877153">
    <property type="protein sequence ID" value="CAD2217483.1"/>
    <property type="molecule type" value="Genomic_DNA"/>
</dbReference>
<gene>
    <name evidence="1" type="ORF">ADEAN_000496100</name>
</gene>
<keyword evidence="2" id="KW-1185">Reference proteome</keyword>
<dbReference type="PANTHER" id="PTHR12894:SF46">
    <property type="entry name" value="CNH DOMAIN-CONTAINING PROTEIN"/>
    <property type="match status" value="1"/>
</dbReference>
<dbReference type="AlphaFoldDB" id="A0A7G2CFL7"/>
<evidence type="ECO:0000313" key="1">
    <source>
        <dbReference type="EMBL" id="CAD2217483.1"/>
    </source>
</evidence>
<dbReference type="GO" id="GO:0005737">
    <property type="term" value="C:cytoplasm"/>
    <property type="evidence" value="ECO:0007669"/>
    <property type="project" value="TreeGrafter"/>
</dbReference>
<dbReference type="OrthoDB" id="265952at2759"/>
<dbReference type="GO" id="GO:0006914">
    <property type="term" value="P:autophagy"/>
    <property type="evidence" value="ECO:0007669"/>
    <property type="project" value="TreeGrafter"/>
</dbReference>
<dbReference type="VEuPathDB" id="TriTrypDB:ADEAN_000496100"/>
<name>A0A7G2CFL7_9TRYP</name>
<reference evidence="1 2" key="1">
    <citation type="submission" date="2020-08" db="EMBL/GenBank/DDBJ databases">
        <authorList>
            <person name="Newling K."/>
            <person name="Davey J."/>
            <person name="Forrester S."/>
        </authorList>
    </citation>
    <scope>NUCLEOTIDE SEQUENCE [LARGE SCALE GENOMIC DNA]</scope>
    <source>
        <strain evidence="2">Crithidia deanei Carvalho (ATCC PRA-265)</strain>
    </source>
</reference>
<dbReference type="Proteomes" id="UP000515908">
    <property type="component" value="Chromosome 09"/>
</dbReference>
<dbReference type="GO" id="GO:0034058">
    <property type="term" value="P:endosomal vesicle fusion"/>
    <property type="evidence" value="ECO:0007669"/>
    <property type="project" value="TreeGrafter"/>
</dbReference>